<dbReference type="GO" id="GO:0005737">
    <property type="term" value="C:cytoplasm"/>
    <property type="evidence" value="ECO:0007669"/>
    <property type="project" value="UniProtKB-ARBA"/>
</dbReference>
<dbReference type="Gene3D" id="1.10.533.10">
    <property type="entry name" value="Death Domain, Fas"/>
    <property type="match status" value="1"/>
</dbReference>
<gene>
    <name evidence="7" type="ORF">GSLYS_00016850001</name>
</gene>
<name>A0AAV2IAY8_LYMST</name>
<dbReference type="EMBL" id="CAXITT010000540">
    <property type="protein sequence ID" value="CAL1543316.1"/>
    <property type="molecule type" value="Genomic_DNA"/>
</dbReference>
<keyword evidence="8" id="KW-1185">Reference proteome</keyword>
<evidence type="ECO:0000256" key="3">
    <source>
        <dbReference type="ARBA" id="ARBA00022588"/>
    </source>
</evidence>
<evidence type="ECO:0000256" key="5">
    <source>
        <dbReference type="ARBA" id="ARBA00022859"/>
    </source>
</evidence>
<keyword evidence="2" id="KW-0597">Phosphoprotein</keyword>
<dbReference type="GO" id="GO:0045087">
    <property type="term" value="P:innate immune response"/>
    <property type="evidence" value="ECO:0007669"/>
    <property type="project" value="UniProtKB-KW"/>
</dbReference>
<dbReference type="AlphaFoldDB" id="A0AAV2IAY8"/>
<dbReference type="InterPro" id="IPR031964">
    <property type="entry name" value="CARD_dom"/>
</dbReference>
<proteinExistence type="predicted"/>
<dbReference type="InterPro" id="IPR011029">
    <property type="entry name" value="DEATH-like_dom_sf"/>
</dbReference>
<keyword evidence="4" id="KW-0832">Ubl conjugation</keyword>
<evidence type="ECO:0000256" key="2">
    <source>
        <dbReference type="ARBA" id="ARBA00022553"/>
    </source>
</evidence>
<organism evidence="7 8">
    <name type="scientific">Lymnaea stagnalis</name>
    <name type="common">Great pond snail</name>
    <name type="synonym">Helix stagnalis</name>
    <dbReference type="NCBI Taxonomy" id="6523"/>
    <lineage>
        <taxon>Eukaryota</taxon>
        <taxon>Metazoa</taxon>
        <taxon>Spiralia</taxon>
        <taxon>Lophotrochozoa</taxon>
        <taxon>Mollusca</taxon>
        <taxon>Gastropoda</taxon>
        <taxon>Heterobranchia</taxon>
        <taxon>Euthyneura</taxon>
        <taxon>Panpulmonata</taxon>
        <taxon>Hygrophila</taxon>
        <taxon>Lymnaeoidea</taxon>
        <taxon>Lymnaeidae</taxon>
        <taxon>Lymnaea</taxon>
    </lineage>
</organism>
<sequence>MATNATDDDIAIVDSTYNIKLKDAISEKFTRDVTHPNILMRILQKYNSDVLIDVDIDYVKIKLEKDGRMTANEALLDRLYRYKNWFQCLLQAVKDDSIKLGFLEKEFQACKDDLDEQILAPTNEEIESSTMHP</sequence>
<protein>
    <recommendedName>
        <fullName evidence="6">Caspase recruitment domain-containing protein</fullName>
    </recommendedName>
</protein>
<evidence type="ECO:0000259" key="6">
    <source>
        <dbReference type="Pfam" id="PF16739"/>
    </source>
</evidence>
<evidence type="ECO:0000256" key="4">
    <source>
        <dbReference type="ARBA" id="ARBA00022843"/>
    </source>
</evidence>
<keyword evidence="3" id="KW-0399">Innate immunity</keyword>
<feature type="non-terminal residue" evidence="7">
    <location>
        <position position="133"/>
    </location>
</feature>
<evidence type="ECO:0000313" key="8">
    <source>
        <dbReference type="Proteomes" id="UP001497497"/>
    </source>
</evidence>
<evidence type="ECO:0000313" key="7">
    <source>
        <dbReference type="EMBL" id="CAL1543316.1"/>
    </source>
</evidence>
<evidence type="ECO:0000256" key="1">
    <source>
        <dbReference type="ARBA" id="ARBA00022499"/>
    </source>
</evidence>
<dbReference type="Pfam" id="PF16739">
    <property type="entry name" value="CARD_2"/>
    <property type="match status" value="1"/>
</dbReference>
<keyword evidence="1" id="KW-1017">Isopeptide bond</keyword>
<comment type="caution">
    <text evidence="7">The sequence shown here is derived from an EMBL/GenBank/DDBJ whole genome shotgun (WGS) entry which is preliminary data.</text>
</comment>
<dbReference type="Proteomes" id="UP001497497">
    <property type="component" value="Unassembled WGS sequence"/>
</dbReference>
<feature type="domain" description="Caspase recruitment" evidence="6">
    <location>
        <begin position="28"/>
        <end position="96"/>
    </location>
</feature>
<keyword evidence="5" id="KW-0391">Immunity</keyword>
<reference evidence="7 8" key="1">
    <citation type="submission" date="2024-04" db="EMBL/GenBank/DDBJ databases">
        <authorList>
            <consortium name="Genoscope - CEA"/>
            <person name="William W."/>
        </authorList>
    </citation>
    <scope>NUCLEOTIDE SEQUENCE [LARGE SCALE GENOMIC DNA]</scope>
</reference>
<accession>A0AAV2IAY8</accession>